<sequence length="93" mass="10942">MSSFTTSDNSYRRRTPDYSVIHRSMFRDQKHHKLSTKPHAGNETSATDKQMTYEVYRRFRLGVETGQDHTMPTLTSQDWTWTRNVKECEPGVT</sequence>
<protein>
    <submittedName>
        <fullName evidence="2">Uncharacterized protein</fullName>
    </submittedName>
</protein>
<organism evidence="2 3">
    <name type="scientific">Cutibacterium acnes</name>
    <name type="common">Propionibacterium acnes</name>
    <dbReference type="NCBI Taxonomy" id="1747"/>
    <lineage>
        <taxon>Bacteria</taxon>
        <taxon>Bacillati</taxon>
        <taxon>Actinomycetota</taxon>
        <taxon>Actinomycetes</taxon>
        <taxon>Propionibacteriales</taxon>
        <taxon>Propionibacteriaceae</taxon>
        <taxon>Cutibacterium</taxon>
    </lineage>
</organism>
<dbReference type="Proteomes" id="UP000223982">
    <property type="component" value="Unassembled WGS sequence"/>
</dbReference>
<gene>
    <name evidence="2" type="ORF">APS60_07465</name>
</gene>
<proteinExistence type="predicted"/>
<comment type="caution">
    <text evidence="2">The sequence shown here is derived from an EMBL/GenBank/DDBJ whole genome shotgun (WGS) entry which is preliminary data.</text>
</comment>
<evidence type="ECO:0000256" key="1">
    <source>
        <dbReference type="SAM" id="MobiDB-lite"/>
    </source>
</evidence>
<evidence type="ECO:0000313" key="2">
    <source>
        <dbReference type="EMBL" id="PHJ26950.1"/>
    </source>
</evidence>
<name>A0AA44U3N7_CUTAC</name>
<dbReference type="EMBL" id="LKVB01000005">
    <property type="protein sequence ID" value="PHJ26950.1"/>
    <property type="molecule type" value="Genomic_DNA"/>
</dbReference>
<reference evidence="2 3" key="1">
    <citation type="submission" date="2017-02" db="EMBL/GenBank/DDBJ databases">
        <title>Prevalence of linear plasmids in Propionibacterium acnes isolates obtained from cancerous prostatic tissue.</title>
        <authorList>
            <person name="Davidsson S."/>
            <person name="Bruggemann H."/>
        </authorList>
    </citation>
    <scope>NUCLEOTIDE SEQUENCE [LARGE SCALE GENOMIC DNA]</scope>
    <source>
        <strain evidence="2 3">09-9</strain>
    </source>
</reference>
<evidence type="ECO:0000313" key="3">
    <source>
        <dbReference type="Proteomes" id="UP000223982"/>
    </source>
</evidence>
<accession>A0AA44U3N7</accession>
<dbReference type="AlphaFoldDB" id="A0AA44U3N7"/>
<feature type="region of interest" description="Disordered" evidence="1">
    <location>
        <begin position="26"/>
        <end position="49"/>
    </location>
</feature>